<sequence length="261" mass="29817">MNNCNGSHREFMYVTKASPLEMFPAELRHEANPKSGITRSHRGIYTTAVPTYPQRGSRPENTEEISRFLPRSSFSSRGVFSPWGNHPRETGKAFGVRTAKTEDDQLSFEVFRSRLTSRARTLSGLSDCPLDRWRLRGKEEVEEARTRQAGRQASGWIHLPASGIVSRERARKCGTREYCPVKWLSTQHIYRSIVRGLRPFANAAGVDVAKMNDPPFFKKDPQLGPWVYREDLKYYLPGETYILKLVLVAGKLHAKMSFHVM</sequence>
<gene>
    <name evidence="1" type="ORF">ALC62_00493</name>
</gene>
<keyword evidence="2" id="KW-1185">Reference proteome</keyword>
<dbReference type="AlphaFoldDB" id="A0A195D7S7"/>
<organism evidence="1 2">
    <name type="scientific">Cyphomyrmex costatus</name>
    <dbReference type="NCBI Taxonomy" id="456900"/>
    <lineage>
        <taxon>Eukaryota</taxon>
        <taxon>Metazoa</taxon>
        <taxon>Ecdysozoa</taxon>
        <taxon>Arthropoda</taxon>
        <taxon>Hexapoda</taxon>
        <taxon>Insecta</taxon>
        <taxon>Pterygota</taxon>
        <taxon>Neoptera</taxon>
        <taxon>Endopterygota</taxon>
        <taxon>Hymenoptera</taxon>
        <taxon>Apocrita</taxon>
        <taxon>Aculeata</taxon>
        <taxon>Formicoidea</taxon>
        <taxon>Formicidae</taxon>
        <taxon>Myrmicinae</taxon>
        <taxon>Cyphomyrmex</taxon>
    </lineage>
</organism>
<reference evidence="1 2" key="1">
    <citation type="submission" date="2016-03" db="EMBL/GenBank/DDBJ databases">
        <title>Cyphomyrmex costatus WGS genome.</title>
        <authorList>
            <person name="Nygaard S."/>
            <person name="Hu H."/>
            <person name="Boomsma J."/>
            <person name="Zhang G."/>
        </authorList>
    </citation>
    <scope>NUCLEOTIDE SEQUENCE [LARGE SCALE GENOMIC DNA]</scope>
    <source>
        <strain evidence="1">MS0001</strain>
        <tissue evidence="1">Whole body</tissue>
    </source>
</reference>
<protein>
    <submittedName>
        <fullName evidence="1">Uncharacterized protein</fullName>
    </submittedName>
</protein>
<proteinExistence type="predicted"/>
<dbReference type="EMBL" id="KQ976760">
    <property type="protein sequence ID" value="KYN08509.1"/>
    <property type="molecule type" value="Genomic_DNA"/>
</dbReference>
<evidence type="ECO:0000313" key="2">
    <source>
        <dbReference type="Proteomes" id="UP000078542"/>
    </source>
</evidence>
<dbReference type="Proteomes" id="UP000078542">
    <property type="component" value="Unassembled WGS sequence"/>
</dbReference>
<evidence type="ECO:0000313" key="1">
    <source>
        <dbReference type="EMBL" id="KYN08509.1"/>
    </source>
</evidence>
<accession>A0A195D7S7</accession>
<name>A0A195D7S7_9HYME</name>